<dbReference type="PANTHER" id="PTHR45753">
    <property type="entry name" value="ORNITHINE CARBAMOYLTRANSFERASE, MITOCHONDRIAL"/>
    <property type="match status" value="1"/>
</dbReference>
<accession>A0AA35UWL5</accession>
<feature type="binding site" evidence="7">
    <location>
        <begin position="144"/>
        <end position="147"/>
    </location>
    <ligand>
        <name>carbamoyl phosphate</name>
        <dbReference type="ChEBI" id="CHEBI:58228"/>
    </ligand>
</feature>
<dbReference type="NCBIfam" id="NF001986">
    <property type="entry name" value="PRK00779.1"/>
    <property type="match status" value="1"/>
</dbReference>
<dbReference type="NCBIfam" id="TIGR00658">
    <property type="entry name" value="orni_carb_tr"/>
    <property type="match status" value="1"/>
</dbReference>
<dbReference type="Gene3D" id="3.40.50.1370">
    <property type="entry name" value="Aspartate/ornithine carbamoyltransferase"/>
    <property type="match status" value="2"/>
</dbReference>
<feature type="domain" description="Aspartate/ornithine carbamoyltransferase Asp/Orn-binding" evidence="8">
    <location>
        <begin position="165"/>
        <end position="312"/>
    </location>
</feature>
<dbReference type="Pfam" id="PF02729">
    <property type="entry name" value="OTCace_N"/>
    <property type="match status" value="1"/>
</dbReference>
<feature type="binding site" evidence="7">
    <location>
        <position position="235"/>
    </location>
    <ligand>
        <name>L-ornithine</name>
        <dbReference type="ChEBI" id="CHEBI:46911"/>
    </ligand>
</feature>
<evidence type="ECO:0000313" key="11">
    <source>
        <dbReference type="Proteomes" id="UP001176960"/>
    </source>
</evidence>
<dbReference type="FunFam" id="3.40.50.1370:FF:000008">
    <property type="entry name" value="Ornithine carbamoyltransferase"/>
    <property type="match status" value="1"/>
</dbReference>
<feature type="binding site" evidence="7">
    <location>
        <position position="302"/>
    </location>
    <ligand>
        <name>carbamoyl phosphate</name>
        <dbReference type="ChEBI" id="CHEBI:58228"/>
    </ligand>
</feature>
<gene>
    <name evidence="10" type="primary">argF</name>
    <name evidence="10" type="ORF">LMG32879_001859</name>
</gene>
<dbReference type="PRINTS" id="PR00100">
    <property type="entry name" value="AOTCASE"/>
</dbReference>
<feature type="binding site" evidence="7">
    <location>
        <position position="117"/>
    </location>
    <ligand>
        <name>carbamoyl phosphate</name>
        <dbReference type="ChEBI" id="CHEBI:58228"/>
    </ligand>
</feature>
<feature type="binding site" evidence="7">
    <location>
        <begin position="239"/>
        <end position="240"/>
    </location>
    <ligand>
        <name>L-ornithine</name>
        <dbReference type="ChEBI" id="CHEBI:46911"/>
    </ligand>
</feature>
<dbReference type="InterPro" id="IPR036901">
    <property type="entry name" value="Asp/Orn_carbamoylTrfase_sf"/>
</dbReference>
<dbReference type="PANTHER" id="PTHR45753:SF3">
    <property type="entry name" value="ORNITHINE TRANSCARBAMYLASE, MITOCHONDRIAL"/>
    <property type="match status" value="1"/>
</dbReference>
<dbReference type="InterPro" id="IPR006130">
    <property type="entry name" value="Asp/Orn_carbamoylTrfase"/>
</dbReference>
<dbReference type="InterPro" id="IPR006131">
    <property type="entry name" value="Asp_carbamoyltransf_Asp/Orn-bd"/>
</dbReference>
<dbReference type="EMBL" id="CATKSH010000010">
    <property type="protein sequence ID" value="CAI9121015.1"/>
    <property type="molecule type" value="Genomic_DNA"/>
</dbReference>
<evidence type="ECO:0000313" key="10">
    <source>
        <dbReference type="EMBL" id="CAI9121015.1"/>
    </source>
</evidence>
<evidence type="ECO:0000259" key="8">
    <source>
        <dbReference type="Pfam" id="PF00185"/>
    </source>
</evidence>
<feature type="domain" description="Aspartate/ornithine carbamoyltransferase carbamoyl-P binding" evidence="9">
    <location>
        <begin position="13"/>
        <end position="157"/>
    </location>
</feature>
<evidence type="ECO:0000256" key="2">
    <source>
        <dbReference type="ARBA" id="ARBA00004975"/>
    </source>
</evidence>
<dbReference type="InterPro" id="IPR002292">
    <property type="entry name" value="Orn/put_carbamltrans"/>
</dbReference>
<keyword evidence="11" id="KW-1185">Reference proteome</keyword>
<protein>
    <recommendedName>
        <fullName evidence="4 7">Ornithine carbamoyltransferase</fullName>
        <shortName evidence="7">OTCase</shortName>
        <ecNumber evidence="4 7">2.1.3.3</ecNumber>
    </recommendedName>
</protein>
<dbReference type="GO" id="GO:0042450">
    <property type="term" value="P:L-arginine biosynthetic process via ornithine"/>
    <property type="evidence" value="ECO:0007669"/>
    <property type="project" value="UniProtKB-UniRule"/>
</dbReference>
<evidence type="ECO:0000256" key="7">
    <source>
        <dbReference type="HAMAP-Rule" id="MF_01109"/>
    </source>
</evidence>
<comment type="pathway">
    <text evidence="2">Amino-acid biosynthesis; L-arginine biosynthesis; L-arginine from L-ornithine and carbamoyl phosphate: step 1/3.</text>
</comment>
<evidence type="ECO:0000256" key="1">
    <source>
        <dbReference type="ARBA" id="ARBA00003822"/>
    </source>
</evidence>
<feature type="binding site" evidence="7">
    <location>
        <position position="175"/>
    </location>
    <ligand>
        <name>L-ornithine</name>
        <dbReference type="ChEBI" id="CHEBI:46911"/>
    </ligand>
</feature>
<dbReference type="GO" id="GO:0019240">
    <property type="term" value="P:citrulline biosynthetic process"/>
    <property type="evidence" value="ECO:0007669"/>
    <property type="project" value="TreeGrafter"/>
</dbReference>
<proteinExistence type="inferred from homology"/>
<evidence type="ECO:0000259" key="9">
    <source>
        <dbReference type="Pfam" id="PF02729"/>
    </source>
</evidence>
<feature type="binding site" evidence="7">
    <location>
        <begin position="274"/>
        <end position="275"/>
    </location>
    <ligand>
        <name>carbamoyl phosphate</name>
        <dbReference type="ChEBI" id="CHEBI:58228"/>
    </ligand>
</feature>
<dbReference type="GO" id="GO:0005737">
    <property type="term" value="C:cytoplasm"/>
    <property type="evidence" value="ECO:0007669"/>
    <property type="project" value="UniProtKB-SubCell"/>
</dbReference>
<dbReference type="RefSeq" id="WP_289842189.1">
    <property type="nucleotide sequence ID" value="NZ_CATKSH010000010.1"/>
</dbReference>
<keyword evidence="5 7" id="KW-0808">Transferase</keyword>
<comment type="similarity">
    <text evidence="3 7">Belongs to the aspartate/ornithine carbamoyltransferase superfamily. OTCase family.</text>
</comment>
<comment type="caution">
    <text evidence="10">The sequence shown here is derived from an EMBL/GenBank/DDBJ whole genome shotgun (WGS) entry which is preliminary data.</text>
</comment>
<reference evidence="10" key="1">
    <citation type="submission" date="2023-03" db="EMBL/GenBank/DDBJ databases">
        <authorList>
            <person name="Cleenwerck I."/>
        </authorList>
    </citation>
    <scope>NUCLEOTIDE SEQUENCE</scope>
    <source>
        <strain evidence="10">LMG 32879</strain>
    </source>
</reference>
<dbReference type="AlphaFoldDB" id="A0AA35UWL5"/>
<dbReference type="Pfam" id="PF00185">
    <property type="entry name" value="OTCace"/>
    <property type="match status" value="1"/>
</dbReference>
<feature type="binding site" evidence="7">
    <location>
        <begin position="66"/>
        <end position="69"/>
    </location>
    <ligand>
        <name>carbamoyl phosphate</name>
        <dbReference type="ChEBI" id="CHEBI:58228"/>
    </ligand>
</feature>
<dbReference type="SUPFAM" id="SSF53671">
    <property type="entry name" value="Aspartate/ornithine carbamoyltransferase"/>
    <property type="match status" value="1"/>
</dbReference>
<dbReference type="GO" id="GO:0004585">
    <property type="term" value="F:ornithine carbamoyltransferase activity"/>
    <property type="evidence" value="ECO:0007669"/>
    <property type="project" value="UniProtKB-UniRule"/>
</dbReference>
<evidence type="ECO:0000256" key="3">
    <source>
        <dbReference type="ARBA" id="ARBA00007805"/>
    </source>
</evidence>
<comment type="subcellular location">
    <subcellularLocation>
        <location evidence="7">Cytoplasm</location>
    </subcellularLocation>
</comment>
<dbReference type="InterPro" id="IPR024904">
    <property type="entry name" value="OTCase_ArgI"/>
</dbReference>
<dbReference type="HAMAP" id="MF_01109">
    <property type="entry name" value="OTCase"/>
    <property type="match status" value="1"/>
</dbReference>
<comment type="function">
    <text evidence="1">Reversibly catalyzes the transfer of the carbamoyl group from carbamoyl phosphate (CP) to the N(epsilon) atom of ornithine (ORN) to produce L-citrulline.</text>
</comment>
<feature type="binding site" evidence="7">
    <location>
        <position position="93"/>
    </location>
    <ligand>
        <name>carbamoyl phosphate</name>
        <dbReference type="ChEBI" id="CHEBI:58228"/>
    </ligand>
</feature>
<evidence type="ECO:0000256" key="6">
    <source>
        <dbReference type="ARBA" id="ARBA00048772"/>
    </source>
</evidence>
<dbReference type="Proteomes" id="UP001176960">
    <property type="component" value="Unassembled WGS sequence"/>
</dbReference>
<name>A0AA35UWL5_9PROT</name>
<dbReference type="InterPro" id="IPR006132">
    <property type="entry name" value="Asp/Orn_carbamoyltranf_P-bd"/>
</dbReference>
<organism evidence="10 11">
    <name type="scientific">Brytella acorum</name>
    <dbReference type="NCBI Taxonomy" id="2959299"/>
    <lineage>
        <taxon>Bacteria</taxon>
        <taxon>Pseudomonadati</taxon>
        <taxon>Pseudomonadota</taxon>
        <taxon>Alphaproteobacteria</taxon>
        <taxon>Acetobacterales</taxon>
        <taxon>Acetobacteraceae</taxon>
        <taxon>Brytella</taxon>
    </lineage>
</organism>
<keyword evidence="7" id="KW-0963">Cytoplasm</keyword>
<evidence type="ECO:0000256" key="5">
    <source>
        <dbReference type="ARBA" id="ARBA00022679"/>
    </source>
</evidence>
<sequence length="326" mass="35592">MTIISRGSPTLLRHFLDLRDLDAATLRAIVDVASAVKRMQHDRTRPVHPGRPLEGRTLGLIMSKPSTRTRLSFEIGMRQLGGDVAILSPTDMQLGRGETLADTARVLSRFLDALVVRTGERSRLTELAHWASIPVINGLTPHSHPVQILADILTFEEHRGAVRDSHWAWVGDGNNVANSLIEGAARFGFSLSLATPPSMQPAADVVAWARAQGARITLTSDPADAVRNADCIVTDTWTSMSDEESQSRLDTLKPYQVNAALMAKATPKALFMHCLPAHIGEEVTEDVFEGTSSVVFDEAENRLHAQKGLLLWALGGDNWQSVARES</sequence>
<comment type="catalytic activity">
    <reaction evidence="6 7">
        <text>carbamoyl phosphate + L-ornithine = L-citrulline + phosphate + H(+)</text>
        <dbReference type="Rhea" id="RHEA:19513"/>
        <dbReference type="ChEBI" id="CHEBI:15378"/>
        <dbReference type="ChEBI" id="CHEBI:43474"/>
        <dbReference type="ChEBI" id="CHEBI:46911"/>
        <dbReference type="ChEBI" id="CHEBI:57743"/>
        <dbReference type="ChEBI" id="CHEBI:58228"/>
        <dbReference type="EC" id="2.1.3.3"/>
    </reaction>
</comment>
<evidence type="ECO:0000256" key="4">
    <source>
        <dbReference type="ARBA" id="ARBA00013007"/>
    </source>
</evidence>
<dbReference type="GO" id="GO:0016597">
    <property type="term" value="F:amino acid binding"/>
    <property type="evidence" value="ECO:0007669"/>
    <property type="project" value="InterPro"/>
</dbReference>
<dbReference type="EC" id="2.1.3.3" evidence="4 7"/>
<dbReference type="PRINTS" id="PR00102">
    <property type="entry name" value="OTCASE"/>
</dbReference>